<keyword evidence="1" id="KW-0472">Membrane</keyword>
<reference evidence="2" key="1">
    <citation type="journal article" date="2019" name="Sci. Rep.">
        <title>Draft genome of Tanacetum cinerariifolium, the natural source of mosquito coil.</title>
        <authorList>
            <person name="Yamashiro T."/>
            <person name="Shiraishi A."/>
            <person name="Satake H."/>
            <person name="Nakayama K."/>
        </authorList>
    </citation>
    <scope>NUCLEOTIDE SEQUENCE</scope>
</reference>
<organism evidence="2">
    <name type="scientific">Tanacetum cinerariifolium</name>
    <name type="common">Dalmatian daisy</name>
    <name type="synonym">Chrysanthemum cinerariifolium</name>
    <dbReference type="NCBI Taxonomy" id="118510"/>
    <lineage>
        <taxon>Eukaryota</taxon>
        <taxon>Viridiplantae</taxon>
        <taxon>Streptophyta</taxon>
        <taxon>Embryophyta</taxon>
        <taxon>Tracheophyta</taxon>
        <taxon>Spermatophyta</taxon>
        <taxon>Magnoliopsida</taxon>
        <taxon>eudicotyledons</taxon>
        <taxon>Gunneridae</taxon>
        <taxon>Pentapetalae</taxon>
        <taxon>asterids</taxon>
        <taxon>campanulids</taxon>
        <taxon>Asterales</taxon>
        <taxon>Asteraceae</taxon>
        <taxon>Asteroideae</taxon>
        <taxon>Anthemideae</taxon>
        <taxon>Anthemidinae</taxon>
        <taxon>Tanacetum</taxon>
    </lineage>
</organism>
<comment type="caution">
    <text evidence="2">The sequence shown here is derived from an EMBL/GenBank/DDBJ whole genome shotgun (WGS) entry which is preliminary data.</text>
</comment>
<dbReference type="EMBL" id="BKCJ010007809">
    <property type="protein sequence ID" value="GEU79123.1"/>
    <property type="molecule type" value="Genomic_DNA"/>
</dbReference>
<protein>
    <submittedName>
        <fullName evidence="2">Uncharacterized protein</fullName>
    </submittedName>
</protein>
<keyword evidence="1" id="KW-1133">Transmembrane helix</keyword>
<feature type="transmembrane region" description="Helical" evidence="1">
    <location>
        <begin position="71"/>
        <end position="92"/>
    </location>
</feature>
<accession>A0A6L2MZ39</accession>
<sequence length="95" mass="11184">MLDYAYEASVNSRARIDLEPQVNMIFTHMAGRTSTWKALSPRCSRLLSALKVDKTFRSTRMNRPLWNYFDFHLFCSFVVLLLSCVAHVRFTYKNQ</sequence>
<evidence type="ECO:0000313" key="2">
    <source>
        <dbReference type="EMBL" id="GEU79123.1"/>
    </source>
</evidence>
<proteinExistence type="predicted"/>
<evidence type="ECO:0000256" key="1">
    <source>
        <dbReference type="SAM" id="Phobius"/>
    </source>
</evidence>
<name>A0A6L2MZ39_TANCI</name>
<gene>
    <name evidence="2" type="ORF">Tci_051101</name>
</gene>
<keyword evidence="1" id="KW-0812">Transmembrane</keyword>
<dbReference type="AlphaFoldDB" id="A0A6L2MZ39"/>